<feature type="compositionally biased region" description="Acidic residues" evidence="1">
    <location>
        <begin position="147"/>
        <end position="156"/>
    </location>
</feature>
<dbReference type="EMBL" id="CAKOGP040000569">
    <property type="protein sequence ID" value="CAJ1936883.1"/>
    <property type="molecule type" value="Genomic_DNA"/>
</dbReference>
<dbReference type="AlphaFoldDB" id="A0AAD2CUJ4"/>
<evidence type="ECO:0000313" key="2">
    <source>
        <dbReference type="EMBL" id="CAJ1936883.1"/>
    </source>
</evidence>
<comment type="caution">
    <text evidence="2">The sequence shown here is derived from an EMBL/GenBank/DDBJ whole genome shotgun (WGS) entry which is preliminary data.</text>
</comment>
<organism evidence="2 3">
    <name type="scientific">Cylindrotheca closterium</name>
    <dbReference type="NCBI Taxonomy" id="2856"/>
    <lineage>
        <taxon>Eukaryota</taxon>
        <taxon>Sar</taxon>
        <taxon>Stramenopiles</taxon>
        <taxon>Ochrophyta</taxon>
        <taxon>Bacillariophyta</taxon>
        <taxon>Bacillariophyceae</taxon>
        <taxon>Bacillariophycidae</taxon>
        <taxon>Bacillariales</taxon>
        <taxon>Bacillariaceae</taxon>
        <taxon>Cylindrotheca</taxon>
    </lineage>
</organism>
<dbReference type="Proteomes" id="UP001295423">
    <property type="component" value="Unassembled WGS sequence"/>
</dbReference>
<evidence type="ECO:0000256" key="1">
    <source>
        <dbReference type="SAM" id="MobiDB-lite"/>
    </source>
</evidence>
<proteinExistence type="predicted"/>
<reference evidence="2" key="1">
    <citation type="submission" date="2023-08" db="EMBL/GenBank/DDBJ databases">
        <authorList>
            <person name="Audoor S."/>
            <person name="Bilcke G."/>
        </authorList>
    </citation>
    <scope>NUCLEOTIDE SEQUENCE</scope>
</reference>
<protein>
    <submittedName>
        <fullName evidence="2">Uncharacterized protein</fullName>
    </submittedName>
</protein>
<name>A0AAD2CUJ4_9STRA</name>
<accession>A0AAD2CUJ4</accession>
<feature type="region of interest" description="Disordered" evidence="1">
    <location>
        <begin position="147"/>
        <end position="173"/>
    </location>
</feature>
<gene>
    <name evidence="2" type="ORF">CYCCA115_LOCUS5411</name>
</gene>
<evidence type="ECO:0000313" key="3">
    <source>
        <dbReference type="Proteomes" id="UP001295423"/>
    </source>
</evidence>
<keyword evidence="3" id="KW-1185">Reference proteome</keyword>
<sequence>MKTQPKKSVTLNPIVVGIEIMSIYDYTSREVSASWYNNDDMYKITNRCFKVIRKVEVGDSLRINRYCTRGLEGYFSVASISKTRNRSTAFMAVMAEQSMQRIGNSIDDQAIADAYRNTTRSCHLWARVVGKCDEEAAQVIHLYPTEQSDDVDDSDDDLTRTTGLASGLPRPPNQQIAWKLAGKDQLLRATVA</sequence>